<evidence type="ECO:0000256" key="12">
    <source>
        <dbReference type="ARBA" id="ARBA00023136"/>
    </source>
</evidence>
<feature type="domain" description="Histidine kinase" evidence="17">
    <location>
        <begin position="542"/>
        <end position="737"/>
    </location>
</feature>
<dbReference type="InterPro" id="IPR001789">
    <property type="entry name" value="Sig_transdc_resp-reg_receiver"/>
</dbReference>
<evidence type="ECO:0000259" key="17">
    <source>
        <dbReference type="PROSITE" id="PS50109"/>
    </source>
</evidence>
<dbReference type="InterPro" id="IPR001867">
    <property type="entry name" value="OmpR/PhoB-type_DNA-bd"/>
</dbReference>
<accession>A0AA39CWF1</accession>
<evidence type="ECO:0000256" key="11">
    <source>
        <dbReference type="ARBA" id="ARBA00023125"/>
    </source>
</evidence>
<dbReference type="PANTHER" id="PTHR45436">
    <property type="entry name" value="SENSOR HISTIDINE KINASE YKOH"/>
    <property type="match status" value="1"/>
</dbReference>
<name>A0AA39CWF1_9EURO</name>
<keyword evidence="13" id="KW-0804">Transcription</keyword>
<keyword evidence="10" id="KW-0805">Transcription regulation</keyword>
<feature type="domain" description="HAMP" evidence="19">
    <location>
        <begin position="482"/>
        <end position="534"/>
    </location>
</feature>
<evidence type="ECO:0000256" key="8">
    <source>
        <dbReference type="ARBA" id="ARBA00022989"/>
    </source>
</evidence>
<dbReference type="EMBL" id="JAPDRN010000057">
    <property type="protein sequence ID" value="KAJ9631458.1"/>
    <property type="molecule type" value="Genomic_DNA"/>
</dbReference>
<evidence type="ECO:0000259" key="20">
    <source>
        <dbReference type="PROSITE" id="PS51755"/>
    </source>
</evidence>
<dbReference type="InterPro" id="IPR050428">
    <property type="entry name" value="TCS_sensor_his_kinase"/>
</dbReference>
<evidence type="ECO:0000256" key="10">
    <source>
        <dbReference type="ARBA" id="ARBA00023015"/>
    </source>
</evidence>
<dbReference type="AlphaFoldDB" id="A0AA39CWF1"/>
<dbReference type="InterPro" id="IPR003594">
    <property type="entry name" value="HATPase_dom"/>
</dbReference>
<dbReference type="GO" id="GO:0005886">
    <property type="term" value="C:plasma membrane"/>
    <property type="evidence" value="ECO:0007669"/>
    <property type="project" value="TreeGrafter"/>
</dbReference>
<protein>
    <recommendedName>
        <fullName evidence="3">histidine kinase</fullName>
        <ecNumber evidence="3">2.7.13.3</ecNumber>
    </recommendedName>
</protein>
<dbReference type="Gene3D" id="1.10.287.130">
    <property type="match status" value="1"/>
</dbReference>
<dbReference type="SUPFAM" id="SSF46894">
    <property type="entry name" value="C-terminal effector domain of the bipartite response regulators"/>
    <property type="match status" value="1"/>
</dbReference>
<dbReference type="GO" id="GO:0000160">
    <property type="term" value="P:phosphorelay signal transduction system"/>
    <property type="evidence" value="ECO:0007669"/>
    <property type="project" value="UniProtKB-KW"/>
</dbReference>
<dbReference type="Pfam" id="PF00072">
    <property type="entry name" value="Response_reg"/>
    <property type="match status" value="1"/>
</dbReference>
<feature type="DNA-binding region" description="OmpR/PhoB-type" evidence="15">
    <location>
        <begin position="230"/>
        <end position="324"/>
    </location>
</feature>
<dbReference type="Gene3D" id="6.10.250.690">
    <property type="match status" value="1"/>
</dbReference>
<dbReference type="Pfam" id="PF00486">
    <property type="entry name" value="Trans_reg_C"/>
    <property type="match status" value="1"/>
</dbReference>
<evidence type="ECO:0000256" key="16">
    <source>
        <dbReference type="SAM" id="SignalP"/>
    </source>
</evidence>
<dbReference type="EC" id="2.7.13.3" evidence="3"/>
<dbReference type="Pfam" id="PF02518">
    <property type="entry name" value="HATPase_c"/>
    <property type="match status" value="1"/>
</dbReference>
<dbReference type="InterPro" id="IPR003660">
    <property type="entry name" value="HAMP_dom"/>
</dbReference>
<dbReference type="SMART" id="SM00387">
    <property type="entry name" value="HATPase_c"/>
    <property type="match status" value="1"/>
</dbReference>
<dbReference type="InterPro" id="IPR005467">
    <property type="entry name" value="His_kinase_dom"/>
</dbReference>
<dbReference type="Gene3D" id="3.40.50.2300">
    <property type="match status" value="1"/>
</dbReference>
<dbReference type="InterPro" id="IPR011006">
    <property type="entry name" value="CheY-like_superfamily"/>
</dbReference>
<dbReference type="SMART" id="SM00448">
    <property type="entry name" value="REC"/>
    <property type="match status" value="1"/>
</dbReference>
<feature type="domain" description="Response regulatory" evidence="18">
    <location>
        <begin position="108"/>
        <end position="222"/>
    </location>
</feature>
<dbReference type="InterPro" id="IPR036388">
    <property type="entry name" value="WH-like_DNA-bd_sf"/>
</dbReference>
<dbReference type="CDD" id="cd00383">
    <property type="entry name" value="trans_reg_C"/>
    <property type="match status" value="1"/>
</dbReference>
<dbReference type="Gene3D" id="3.30.565.10">
    <property type="entry name" value="Histidine kinase-like ATPase, C-terminal domain"/>
    <property type="match status" value="1"/>
</dbReference>
<proteinExistence type="predicted"/>
<keyword evidence="4 14" id="KW-0597">Phosphoprotein</keyword>
<dbReference type="SMART" id="SM00862">
    <property type="entry name" value="Trans_reg_C"/>
    <property type="match status" value="1"/>
</dbReference>
<feature type="signal peptide" evidence="16">
    <location>
        <begin position="1"/>
        <end position="32"/>
    </location>
</feature>
<dbReference type="PANTHER" id="PTHR45436:SF5">
    <property type="entry name" value="SENSOR HISTIDINE KINASE TRCS"/>
    <property type="match status" value="1"/>
</dbReference>
<dbReference type="PROSITE" id="PS50110">
    <property type="entry name" value="RESPONSE_REGULATORY"/>
    <property type="match status" value="1"/>
</dbReference>
<sequence>MRGAQRHTRACSPFPIIHVPILSSLSLLLALASAPTATGPAQDPAQQVARRAVQQGRYVPLEGVVRDALKRHPGQLLEVELDDGVYEVEILRADGVVAAEDGAGRLMRILLAEDDAALAERLQPLLEQAGYVVDVVADGRQAEEIGQVEDLQAAIVDLGLPGLDGLSVIERWRGNGRDFPVLVLTARGRWHDKLAGFDAGADDYLTKPFQTDELVLRLRALIRRSHGHASPRLQCGPLQLDVNAGRFDLEGQALALSPQEFRLLSYFIHHSGQVIGRDRLGEHVFDGGHDPDSNALDVLLGRVRRKLGTDLIQTVRGQGWRLAAPALLGELFKRSARDRLDNELQQDMLTLLAQAEIDADGQLQLRQEPNDARFQRVFSGAYWQITNSSGKVLLQSRSLWDETLPVAATGAAERNLPGPLQQSLRARVQQVRLPRANEPYVAVVATDRSALDADVAAFRQRSAMALAVLVAAWLAVLASQVHFGLRPLQRLGTQLERVRRGDAQHIDTAGLGAEIAPLGDELNALLDHQQRMVARARTSAQDLAHALKTPLSVLAAEADGEGRAWRATLREQGARMQASVDRYLAAGLTADHRERTPVATVAQAMCRLMARVHGERALQFQAEGIADDLQFAGASADLEEMLGNLLDNAGKWAQREVTVTARAEEEQVRIDVRDDGPGLAAEALAQVTQRGVRLDERESSSGLGLAIVGDIAASYGGRLALENAQPGLRATLWLPMG</sequence>
<evidence type="ECO:0000256" key="13">
    <source>
        <dbReference type="ARBA" id="ARBA00023163"/>
    </source>
</evidence>
<dbReference type="InterPro" id="IPR036890">
    <property type="entry name" value="HATPase_C_sf"/>
</dbReference>
<keyword evidence="9" id="KW-0902">Two-component regulatory system</keyword>
<evidence type="ECO:0000313" key="21">
    <source>
        <dbReference type="EMBL" id="KAJ9631458.1"/>
    </source>
</evidence>
<keyword evidence="16" id="KW-0732">Signal</keyword>
<keyword evidence="6" id="KW-0812">Transmembrane</keyword>
<comment type="catalytic activity">
    <reaction evidence="1">
        <text>ATP + protein L-histidine = ADP + protein N-phospho-L-histidine.</text>
        <dbReference type="EC" id="2.7.13.3"/>
    </reaction>
</comment>
<comment type="caution">
    <text evidence="21">The sequence shown here is derived from an EMBL/GenBank/DDBJ whole genome shotgun (WGS) entry which is preliminary data.</text>
</comment>
<evidence type="ECO:0000256" key="1">
    <source>
        <dbReference type="ARBA" id="ARBA00000085"/>
    </source>
</evidence>
<dbReference type="FunFam" id="3.40.50.2300:FF:000002">
    <property type="entry name" value="DNA-binding response regulator PhoP"/>
    <property type="match status" value="1"/>
</dbReference>
<feature type="chain" id="PRO_5041271004" description="histidine kinase" evidence="16">
    <location>
        <begin position="33"/>
        <end position="737"/>
    </location>
</feature>
<dbReference type="PROSITE" id="PS50885">
    <property type="entry name" value="HAMP"/>
    <property type="match status" value="1"/>
</dbReference>
<dbReference type="Gene3D" id="1.10.10.10">
    <property type="entry name" value="Winged helix-like DNA-binding domain superfamily/Winged helix DNA-binding domain"/>
    <property type="match status" value="1"/>
</dbReference>
<dbReference type="GO" id="GO:0004673">
    <property type="term" value="F:protein histidine kinase activity"/>
    <property type="evidence" value="ECO:0007669"/>
    <property type="project" value="UniProtKB-EC"/>
</dbReference>
<dbReference type="GO" id="GO:0006355">
    <property type="term" value="P:regulation of DNA-templated transcription"/>
    <property type="evidence" value="ECO:0007669"/>
    <property type="project" value="InterPro"/>
</dbReference>
<keyword evidence="12" id="KW-0472">Membrane</keyword>
<dbReference type="GO" id="GO:0003677">
    <property type="term" value="F:DNA binding"/>
    <property type="evidence" value="ECO:0007669"/>
    <property type="project" value="UniProtKB-UniRule"/>
</dbReference>
<evidence type="ECO:0000256" key="5">
    <source>
        <dbReference type="ARBA" id="ARBA00022679"/>
    </source>
</evidence>
<dbReference type="SUPFAM" id="SSF55874">
    <property type="entry name" value="ATPase domain of HSP90 chaperone/DNA topoisomerase II/histidine kinase"/>
    <property type="match status" value="1"/>
</dbReference>
<dbReference type="PRINTS" id="PR00344">
    <property type="entry name" value="BCTRLSENSOR"/>
</dbReference>
<organism evidence="21">
    <name type="scientific">Knufia peltigerae</name>
    <dbReference type="NCBI Taxonomy" id="1002370"/>
    <lineage>
        <taxon>Eukaryota</taxon>
        <taxon>Fungi</taxon>
        <taxon>Dikarya</taxon>
        <taxon>Ascomycota</taxon>
        <taxon>Pezizomycotina</taxon>
        <taxon>Eurotiomycetes</taxon>
        <taxon>Chaetothyriomycetidae</taxon>
        <taxon>Chaetothyriales</taxon>
        <taxon>Trichomeriaceae</taxon>
        <taxon>Knufia</taxon>
    </lineage>
</organism>
<keyword evidence="5" id="KW-0808">Transferase</keyword>
<gene>
    <name evidence="21" type="ORF">H2204_008185</name>
</gene>
<dbReference type="PROSITE" id="PS51755">
    <property type="entry name" value="OMPR_PHOB"/>
    <property type="match status" value="1"/>
</dbReference>
<evidence type="ECO:0000256" key="3">
    <source>
        <dbReference type="ARBA" id="ARBA00012438"/>
    </source>
</evidence>
<keyword evidence="7" id="KW-0418">Kinase</keyword>
<comment type="subcellular location">
    <subcellularLocation>
        <location evidence="2">Membrane</location>
    </subcellularLocation>
</comment>
<feature type="modified residue" description="4-aspartylphosphate" evidence="14">
    <location>
        <position position="157"/>
    </location>
</feature>
<dbReference type="InterPro" id="IPR004358">
    <property type="entry name" value="Sig_transdc_His_kin-like_C"/>
</dbReference>
<reference evidence="21" key="1">
    <citation type="submission" date="2022-10" db="EMBL/GenBank/DDBJ databases">
        <title>Culturing micro-colonial fungi from biological soil crusts in the Mojave desert and describing Neophaeococcomyces mojavensis, and introducing the new genera and species Taxawa tesnikishii.</title>
        <authorList>
            <person name="Kurbessoian T."/>
            <person name="Stajich J.E."/>
        </authorList>
    </citation>
    <scope>NUCLEOTIDE SEQUENCE</scope>
    <source>
        <strain evidence="21">TK_35</strain>
    </source>
</reference>
<dbReference type="PROSITE" id="PS50109">
    <property type="entry name" value="HIS_KIN"/>
    <property type="match status" value="1"/>
</dbReference>
<keyword evidence="8" id="KW-1133">Transmembrane helix</keyword>
<evidence type="ECO:0000256" key="14">
    <source>
        <dbReference type="PROSITE-ProRule" id="PRU00169"/>
    </source>
</evidence>
<dbReference type="SUPFAM" id="SSF52172">
    <property type="entry name" value="CheY-like"/>
    <property type="match status" value="1"/>
</dbReference>
<evidence type="ECO:0000256" key="6">
    <source>
        <dbReference type="ARBA" id="ARBA00022692"/>
    </source>
</evidence>
<evidence type="ECO:0000256" key="9">
    <source>
        <dbReference type="ARBA" id="ARBA00023012"/>
    </source>
</evidence>
<evidence type="ECO:0000256" key="4">
    <source>
        <dbReference type="ARBA" id="ARBA00022553"/>
    </source>
</evidence>
<feature type="domain" description="OmpR/PhoB-type" evidence="20">
    <location>
        <begin position="230"/>
        <end position="324"/>
    </location>
</feature>
<dbReference type="InterPro" id="IPR016032">
    <property type="entry name" value="Sig_transdc_resp-reg_C-effctor"/>
</dbReference>
<evidence type="ECO:0000256" key="7">
    <source>
        <dbReference type="ARBA" id="ARBA00022777"/>
    </source>
</evidence>
<evidence type="ECO:0000259" key="19">
    <source>
        <dbReference type="PROSITE" id="PS50885"/>
    </source>
</evidence>
<evidence type="ECO:0000259" key="18">
    <source>
        <dbReference type="PROSITE" id="PS50110"/>
    </source>
</evidence>
<evidence type="ECO:0000256" key="15">
    <source>
        <dbReference type="PROSITE-ProRule" id="PRU01091"/>
    </source>
</evidence>
<evidence type="ECO:0000256" key="2">
    <source>
        <dbReference type="ARBA" id="ARBA00004370"/>
    </source>
</evidence>
<keyword evidence="11 15" id="KW-0238">DNA-binding</keyword>